<dbReference type="VEuPathDB" id="MicrosporidiaDB:CWI36_0840p0010"/>
<dbReference type="Proteomes" id="UP000291404">
    <property type="component" value="Unassembled WGS sequence"/>
</dbReference>
<keyword evidence="1" id="KW-0812">Transmembrane</keyword>
<keyword evidence="1" id="KW-0472">Membrane</keyword>
<evidence type="ECO:0000313" key="2">
    <source>
        <dbReference type="EMBL" id="TBU03918.1"/>
    </source>
</evidence>
<comment type="caution">
    <text evidence="2">The sequence shown here is derived from an EMBL/GenBank/DDBJ whole genome shotgun (WGS) entry which is preliminary data.</text>
</comment>
<evidence type="ECO:0000256" key="1">
    <source>
        <dbReference type="SAM" id="Phobius"/>
    </source>
</evidence>
<sequence length="63" mass="7489">MLSISLLITTYILTSSLTSVTFYIINEDNRVKNLINTDFTIDMMFLDENIEYFDRNNKIKIFK</sequence>
<gene>
    <name evidence="2" type="ORF">CWI36_0840p0010</name>
</gene>
<name>A0A4Q9L8A1_9MICR</name>
<feature type="non-terminal residue" evidence="2">
    <location>
        <position position="63"/>
    </location>
</feature>
<keyword evidence="3" id="KW-1185">Reference proteome</keyword>
<keyword evidence="1" id="KW-1133">Transmembrane helix</keyword>
<proteinExistence type="predicted"/>
<feature type="transmembrane region" description="Helical" evidence="1">
    <location>
        <begin position="6"/>
        <end position="25"/>
    </location>
</feature>
<accession>A0A4Q9L8A1</accession>
<evidence type="ECO:0000313" key="3">
    <source>
        <dbReference type="Proteomes" id="UP000291404"/>
    </source>
</evidence>
<organism evidence="2 3">
    <name type="scientific">Hamiltosporidium magnivora</name>
    <dbReference type="NCBI Taxonomy" id="148818"/>
    <lineage>
        <taxon>Eukaryota</taxon>
        <taxon>Fungi</taxon>
        <taxon>Fungi incertae sedis</taxon>
        <taxon>Microsporidia</taxon>
        <taxon>Dubosqiidae</taxon>
        <taxon>Hamiltosporidium</taxon>
    </lineage>
</organism>
<dbReference type="EMBL" id="PITI01000840">
    <property type="protein sequence ID" value="TBU03918.1"/>
    <property type="molecule type" value="Genomic_DNA"/>
</dbReference>
<dbReference type="AlphaFoldDB" id="A0A4Q9L8A1"/>
<protein>
    <submittedName>
        <fullName evidence="2">Uncharacterized protein</fullName>
    </submittedName>
</protein>
<reference evidence="2 3" key="1">
    <citation type="submission" date="2017-12" db="EMBL/GenBank/DDBJ databases">
        <authorList>
            <person name="Pombert J.-F."/>
            <person name="Haag K.L."/>
            <person name="Ebert D."/>
        </authorList>
    </citation>
    <scope>NUCLEOTIDE SEQUENCE [LARGE SCALE GENOMIC DNA]</scope>
    <source>
        <strain evidence="2">BE-OM-2</strain>
    </source>
</reference>